<comment type="catalytic activity">
    <reaction evidence="12">
        <text>small RNA 3'-end nucleotide + S-adenosyl-L-methionine = small RNA 3'-end 2'-O-methylnucleotide + S-adenosyl-L-homocysteine + H(+)</text>
        <dbReference type="Rhea" id="RHEA:37887"/>
        <dbReference type="Rhea" id="RHEA-COMP:10415"/>
        <dbReference type="Rhea" id="RHEA-COMP:10416"/>
        <dbReference type="ChEBI" id="CHEBI:15378"/>
        <dbReference type="ChEBI" id="CHEBI:57856"/>
        <dbReference type="ChEBI" id="CHEBI:59789"/>
        <dbReference type="ChEBI" id="CHEBI:74896"/>
        <dbReference type="ChEBI" id="CHEBI:74898"/>
        <dbReference type="EC" id="2.1.1.386"/>
    </reaction>
</comment>
<evidence type="ECO:0000313" key="15">
    <source>
        <dbReference type="Proteomes" id="UP000596742"/>
    </source>
</evidence>
<sequence length="420" mass="48569">MAANDCTSPRFSTEEPAEISDLKSITASPTEESPLDDKTSDKSENENNLGGPSFYPPLYIQRYTFVKEILDTLQPDSVVDFGCSECGIFRHLKEVITLLRISLVDIDLSTLEVNKCRIRPHCYDYLQKRKNPLHVQIFDGSATKFDTRFRDYEAVTMVEFIEHLYDRDLKDVITMVFECICPKFVVMTTPNFEFNQLFPGPPKFRHYDHKFKWTREQFQTWCNDICGKYRYDCKFHGIGDGPADAQSLGNCSQAAVFTRIGEKPQINSNVEQETYSLVAESIYPHQDIEQREPEEILASEINYVLSFMSKCTDFYNEEETSASIPIDKLISFKSIKSLCDSDQLREFLSKKNYDLSKNDKDEDCVCVELYSGDTRGWYDDEDYDDDDEQTDEPRNTISESHSAQIVTGETVNKLQEEMWD</sequence>
<keyword evidence="5" id="KW-0808">Transferase</keyword>
<dbReference type="PANTHER" id="PTHR21404">
    <property type="entry name" value="HEN1"/>
    <property type="match status" value="1"/>
</dbReference>
<dbReference type="InterPro" id="IPR029063">
    <property type="entry name" value="SAM-dependent_MTases_sf"/>
</dbReference>
<evidence type="ECO:0000256" key="10">
    <source>
        <dbReference type="ARBA" id="ARBA00023158"/>
    </source>
</evidence>
<evidence type="ECO:0000256" key="12">
    <source>
        <dbReference type="ARBA" id="ARBA00048418"/>
    </source>
</evidence>
<evidence type="ECO:0000313" key="14">
    <source>
        <dbReference type="EMBL" id="VDH89137.1"/>
    </source>
</evidence>
<feature type="region of interest" description="Disordered" evidence="13">
    <location>
        <begin position="377"/>
        <end position="420"/>
    </location>
</feature>
<evidence type="ECO:0000256" key="7">
    <source>
        <dbReference type="ARBA" id="ARBA00022723"/>
    </source>
</evidence>
<evidence type="ECO:0000256" key="5">
    <source>
        <dbReference type="ARBA" id="ARBA00022679"/>
    </source>
</evidence>
<keyword evidence="6" id="KW-0949">S-adenosyl-L-methionine</keyword>
<evidence type="ECO:0000256" key="13">
    <source>
        <dbReference type="SAM" id="MobiDB-lite"/>
    </source>
</evidence>
<dbReference type="SUPFAM" id="SSF53335">
    <property type="entry name" value="S-adenosyl-L-methionine-dependent methyltransferases"/>
    <property type="match status" value="1"/>
</dbReference>
<accession>A0A8B6BF49</accession>
<feature type="compositionally biased region" description="Acidic residues" evidence="13">
    <location>
        <begin position="379"/>
        <end position="390"/>
    </location>
</feature>
<dbReference type="GO" id="GO:0003723">
    <property type="term" value="F:RNA binding"/>
    <property type="evidence" value="ECO:0007669"/>
    <property type="project" value="UniProtKB-KW"/>
</dbReference>
<evidence type="ECO:0000256" key="1">
    <source>
        <dbReference type="ARBA" id="ARBA00001946"/>
    </source>
</evidence>
<dbReference type="GO" id="GO:0034587">
    <property type="term" value="P:piRNA processing"/>
    <property type="evidence" value="ECO:0007669"/>
    <property type="project" value="TreeGrafter"/>
</dbReference>
<dbReference type="GO" id="GO:0005634">
    <property type="term" value="C:nucleus"/>
    <property type="evidence" value="ECO:0007669"/>
    <property type="project" value="TreeGrafter"/>
</dbReference>
<dbReference type="GO" id="GO:0001510">
    <property type="term" value="P:RNA methylation"/>
    <property type="evidence" value="ECO:0007669"/>
    <property type="project" value="InterPro"/>
</dbReference>
<keyword evidence="10" id="KW-0943">RNA-mediated gene silencing</keyword>
<reference evidence="14" key="1">
    <citation type="submission" date="2018-11" db="EMBL/GenBank/DDBJ databases">
        <authorList>
            <person name="Alioto T."/>
            <person name="Alioto T."/>
        </authorList>
    </citation>
    <scope>NUCLEOTIDE SEQUENCE</scope>
</reference>
<dbReference type="EC" id="2.1.1.386" evidence="11"/>
<comment type="caution">
    <text evidence="14">The sequence shown here is derived from an EMBL/GenBank/DDBJ whole genome shotgun (WGS) entry which is preliminary data.</text>
</comment>
<dbReference type="GO" id="GO:0005737">
    <property type="term" value="C:cytoplasm"/>
    <property type="evidence" value="ECO:0007669"/>
    <property type="project" value="TreeGrafter"/>
</dbReference>
<dbReference type="Gene3D" id="3.40.50.150">
    <property type="entry name" value="Vaccinia Virus protein VP39"/>
    <property type="match status" value="1"/>
</dbReference>
<name>A0A8B6BF49_MYTGA</name>
<evidence type="ECO:0000256" key="2">
    <source>
        <dbReference type="ARBA" id="ARBA00009026"/>
    </source>
</evidence>
<evidence type="ECO:0000256" key="4">
    <source>
        <dbReference type="ARBA" id="ARBA00022603"/>
    </source>
</evidence>
<feature type="compositionally biased region" description="Polar residues" evidence="13">
    <location>
        <begin position="395"/>
        <end position="413"/>
    </location>
</feature>
<keyword evidence="9" id="KW-0694">RNA-binding</keyword>
<keyword evidence="7" id="KW-0479">Metal-binding</keyword>
<dbReference type="GO" id="GO:0030422">
    <property type="term" value="P:siRNA processing"/>
    <property type="evidence" value="ECO:0007669"/>
    <property type="project" value="TreeGrafter"/>
</dbReference>
<feature type="region of interest" description="Disordered" evidence="13">
    <location>
        <begin position="1"/>
        <end position="50"/>
    </location>
</feature>
<dbReference type="InterPro" id="IPR026610">
    <property type="entry name" value="Hen1"/>
</dbReference>
<dbReference type="Proteomes" id="UP000596742">
    <property type="component" value="Unassembled WGS sequence"/>
</dbReference>
<protein>
    <recommendedName>
        <fullName evidence="3">Small RNA 2'-O-methyltransferase</fullName>
        <ecNumber evidence="11">2.1.1.386</ecNumber>
    </recommendedName>
</protein>
<organism evidence="14 15">
    <name type="scientific">Mytilus galloprovincialis</name>
    <name type="common">Mediterranean mussel</name>
    <dbReference type="NCBI Taxonomy" id="29158"/>
    <lineage>
        <taxon>Eukaryota</taxon>
        <taxon>Metazoa</taxon>
        <taxon>Spiralia</taxon>
        <taxon>Lophotrochozoa</taxon>
        <taxon>Mollusca</taxon>
        <taxon>Bivalvia</taxon>
        <taxon>Autobranchia</taxon>
        <taxon>Pteriomorphia</taxon>
        <taxon>Mytilida</taxon>
        <taxon>Mytiloidea</taxon>
        <taxon>Mytilidae</taxon>
        <taxon>Mytilinae</taxon>
        <taxon>Mytilus</taxon>
    </lineage>
</organism>
<evidence type="ECO:0000256" key="3">
    <source>
        <dbReference type="ARBA" id="ARBA00021330"/>
    </source>
</evidence>
<gene>
    <name evidence="14" type="ORF">MGAL_10B054091</name>
</gene>
<feature type="compositionally biased region" description="Polar residues" evidence="13">
    <location>
        <begin position="1"/>
        <end position="11"/>
    </location>
</feature>
<keyword evidence="8" id="KW-0460">Magnesium</keyword>
<dbReference type="GO" id="GO:0046872">
    <property type="term" value="F:metal ion binding"/>
    <property type="evidence" value="ECO:0007669"/>
    <property type="project" value="UniProtKB-KW"/>
</dbReference>
<evidence type="ECO:0000256" key="11">
    <source>
        <dbReference type="ARBA" id="ARBA00035025"/>
    </source>
</evidence>
<dbReference type="PANTHER" id="PTHR21404:SF3">
    <property type="entry name" value="SMALL RNA 2'-O-METHYLTRANSFERASE"/>
    <property type="match status" value="1"/>
</dbReference>
<evidence type="ECO:0000256" key="9">
    <source>
        <dbReference type="ARBA" id="ARBA00022884"/>
    </source>
</evidence>
<evidence type="ECO:0000256" key="6">
    <source>
        <dbReference type="ARBA" id="ARBA00022691"/>
    </source>
</evidence>
<keyword evidence="4" id="KW-0489">Methyltransferase</keyword>
<dbReference type="AlphaFoldDB" id="A0A8B6BF49"/>
<comment type="similarity">
    <text evidence="2">Belongs to the methyltransferase superfamily. HEN1 family.</text>
</comment>
<keyword evidence="15" id="KW-1185">Reference proteome</keyword>
<dbReference type="EMBL" id="UYJE01000009">
    <property type="protein sequence ID" value="VDH89137.1"/>
    <property type="molecule type" value="Genomic_DNA"/>
</dbReference>
<dbReference type="OrthoDB" id="2154311at2759"/>
<evidence type="ECO:0000256" key="8">
    <source>
        <dbReference type="ARBA" id="ARBA00022842"/>
    </source>
</evidence>
<comment type="cofactor">
    <cofactor evidence="1">
        <name>Mg(2+)</name>
        <dbReference type="ChEBI" id="CHEBI:18420"/>
    </cofactor>
</comment>
<dbReference type="GO" id="GO:0090486">
    <property type="term" value="F:small RNA 2'-O-methyltransferase activity"/>
    <property type="evidence" value="ECO:0007669"/>
    <property type="project" value="UniProtKB-EC"/>
</dbReference>
<proteinExistence type="inferred from homology"/>
<feature type="compositionally biased region" description="Basic and acidic residues" evidence="13">
    <location>
        <begin position="35"/>
        <end position="45"/>
    </location>
</feature>